<dbReference type="InterPro" id="IPR031663">
    <property type="entry name" value="PGDH_C"/>
</dbReference>
<dbReference type="InterPro" id="IPR037161">
    <property type="entry name" value="Semialdehyde_DH-like_C"/>
</dbReference>
<evidence type="ECO:0000313" key="4">
    <source>
        <dbReference type="Proteomes" id="UP001470288"/>
    </source>
</evidence>
<comment type="caution">
    <text evidence="3">The sequence shown here is derived from an EMBL/GenBank/DDBJ whole genome shotgun (WGS) entry which is preliminary data.</text>
</comment>
<organism evidence="3 4">
    <name type="scientific">Hominiventricola aquisgranensis</name>
    <dbReference type="NCBI Taxonomy" id="3133164"/>
    <lineage>
        <taxon>Bacteria</taxon>
        <taxon>Bacillati</taxon>
        <taxon>Bacillota</taxon>
        <taxon>Clostridia</taxon>
        <taxon>Lachnospirales</taxon>
        <taxon>Lachnospiraceae</taxon>
        <taxon>Hominiventricola</taxon>
    </lineage>
</organism>
<dbReference type="InterPro" id="IPR036291">
    <property type="entry name" value="NAD(P)-bd_dom_sf"/>
</dbReference>
<evidence type="ECO:0000259" key="1">
    <source>
        <dbReference type="Pfam" id="PF07991"/>
    </source>
</evidence>
<name>A0ABV1HYH3_9FIRM</name>
<reference evidence="3 4" key="1">
    <citation type="submission" date="2024-03" db="EMBL/GenBank/DDBJ databases">
        <title>Human intestinal bacterial collection.</title>
        <authorList>
            <person name="Pauvert C."/>
            <person name="Hitch T.C.A."/>
            <person name="Clavel T."/>
        </authorList>
    </citation>
    <scope>NUCLEOTIDE SEQUENCE [LARGE SCALE GENOMIC DNA]</scope>
    <source>
        <strain evidence="3 4">CLA-AA-H78B</strain>
    </source>
</reference>
<dbReference type="SUPFAM" id="SSF51735">
    <property type="entry name" value="NAD(P)-binding Rossmann-fold domains"/>
    <property type="match status" value="1"/>
</dbReference>
<feature type="domain" description="Phosphogluconate dehydrogenase (decarboxylating) C-terminal" evidence="2">
    <location>
        <begin position="127"/>
        <end position="280"/>
    </location>
</feature>
<dbReference type="Pfam" id="PF07991">
    <property type="entry name" value="KARI_N"/>
    <property type="match status" value="1"/>
</dbReference>
<sequence>MEKIKVAVIGAGGKMGTRTSNNLVTKFPDKFDVKLVETFPPAVERIEKERGLKVTPVDEALAFADVVIFAVPDTLIKKLSAEYVPMLKPGTVFLILDPAAAVAKELTLRDDCTFGVAHPCHPSYFKWQKEEEAYQDRFGGEGGHQDIVMSCIQGDEEKFKLAQETARCMYRADKAFVMTSEQIAFLEPTLVETLGATCCYAMAETVNEAVKRGIDREAAVSFLTGHVFNLTANFLGYLPGNPPVSDACKVALEIGNHLVLRDDWKKIWDDELLRKVIATMLHPETSQENLGFDVKPQK</sequence>
<dbReference type="EMBL" id="JBBMFC010000005">
    <property type="protein sequence ID" value="MEQ2577982.1"/>
    <property type="molecule type" value="Genomic_DNA"/>
</dbReference>
<accession>A0ABV1HYH3</accession>
<evidence type="ECO:0000313" key="3">
    <source>
        <dbReference type="EMBL" id="MEQ2577982.1"/>
    </source>
</evidence>
<proteinExistence type="predicted"/>
<dbReference type="Gene3D" id="1.10.3640.10">
    <property type="entry name" value="Semialdehyde dehydrogenase-like, C-terminal"/>
    <property type="match status" value="1"/>
</dbReference>
<dbReference type="Pfam" id="PF16896">
    <property type="entry name" value="PGDH_C"/>
    <property type="match status" value="1"/>
</dbReference>
<dbReference type="InterPro" id="IPR013116">
    <property type="entry name" value="KARI_N"/>
</dbReference>
<keyword evidence="4" id="KW-1185">Reference proteome</keyword>
<feature type="domain" description="KARI N-terminal Rossmann" evidence="1">
    <location>
        <begin position="3"/>
        <end position="92"/>
    </location>
</feature>
<evidence type="ECO:0000259" key="2">
    <source>
        <dbReference type="Pfam" id="PF16896"/>
    </source>
</evidence>
<dbReference type="RefSeq" id="WP_117496486.1">
    <property type="nucleotide sequence ID" value="NZ_JBBMFC010000005.1"/>
</dbReference>
<protein>
    <submittedName>
        <fullName evidence="3">Phosphogluconate dehydrogenase C-terminal domain-containing protein</fullName>
    </submittedName>
</protein>
<gene>
    <name evidence="3" type="ORF">WMO62_03870</name>
</gene>
<dbReference type="Gene3D" id="3.40.50.720">
    <property type="entry name" value="NAD(P)-binding Rossmann-like Domain"/>
    <property type="match status" value="1"/>
</dbReference>
<dbReference type="Proteomes" id="UP001470288">
    <property type="component" value="Unassembled WGS sequence"/>
</dbReference>